<dbReference type="GO" id="GO:0003700">
    <property type="term" value="F:DNA-binding transcription factor activity"/>
    <property type="evidence" value="ECO:0007669"/>
    <property type="project" value="TreeGrafter"/>
</dbReference>
<evidence type="ECO:0000256" key="5">
    <source>
        <dbReference type="ARBA" id="ARBA00070406"/>
    </source>
</evidence>
<dbReference type="Gene3D" id="1.10.10.10">
    <property type="entry name" value="Winged helix-like DNA-binding domain superfamily/Winged helix DNA-binding domain"/>
    <property type="match status" value="1"/>
</dbReference>
<dbReference type="PROSITE" id="PS51078">
    <property type="entry name" value="ICLR_ED"/>
    <property type="match status" value="1"/>
</dbReference>
<dbReference type="InterPro" id="IPR036388">
    <property type="entry name" value="WH-like_DNA-bd_sf"/>
</dbReference>
<dbReference type="Pfam" id="PF01614">
    <property type="entry name" value="IclR_C"/>
    <property type="match status" value="1"/>
</dbReference>
<organism evidence="8 9">
    <name type="scientific">Aureibacillus halotolerans</name>
    <dbReference type="NCBI Taxonomy" id="1508390"/>
    <lineage>
        <taxon>Bacteria</taxon>
        <taxon>Bacillati</taxon>
        <taxon>Bacillota</taxon>
        <taxon>Bacilli</taxon>
        <taxon>Bacillales</taxon>
        <taxon>Bacillaceae</taxon>
        <taxon>Aureibacillus</taxon>
    </lineage>
</organism>
<dbReference type="EMBL" id="SNYJ01000001">
    <property type="protein sequence ID" value="TDQ42940.1"/>
    <property type="molecule type" value="Genomic_DNA"/>
</dbReference>
<dbReference type="InterPro" id="IPR029016">
    <property type="entry name" value="GAF-like_dom_sf"/>
</dbReference>
<dbReference type="InterPro" id="IPR050707">
    <property type="entry name" value="HTH_MetabolicPath_Reg"/>
</dbReference>
<dbReference type="InterPro" id="IPR005471">
    <property type="entry name" value="Tscrpt_reg_IclR_N"/>
</dbReference>
<keyword evidence="9" id="KW-1185">Reference proteome</keyword>
<sequence length="258" mass="29120">MANVQSLERALHLLNTLSDYPDGLQIARLSEQVGLSKSTTHRLLATLTSMNYVTKDPDTDRYKLGLQTLYITRNLINNGNIPKTARPYLKKLSQELNETVHLCVEDKGEIVYIDKIESNQTIQMFSRIGSRAPMYSTALGKVLLAGLKDEQLDQFFKNTPLEAITSHTTTSESKIREEIQQIKAVHYAIDHMENEEHLRCIAAPIYDQWGKAIASFSVAGPIHRITTERVEQVLIEKVTECSRVISSQFGYTTDAAQH</sequence>
<feature type="domain" description="HTH iclR-type" evidence="6">
    <location>
        <begin position="4"/>
        <end position="66"/>
    </location>
</feature>
<dbReference type="SUPFAM" id="SSF55781">
    <property type="entry name" value="GAF domain-like"/>
    <property type="match status" value="1"/>
</dbReference>
<dbReference type="FunFam" id="1.10.10.10:FF:000056">
    <property type="entry name" value="IclR family transcriptional regulator"/>
    <property type="match status" value="1"/>
</dbReference>
<evidence type="ECO:0000256" key="1">
    <source>
        <dbReference type="ARBA" id="ARBA00023015"/>
    </source>
</evidence>
<dbReference type="InterPro" id="IPR014757">
    <property type="entry name" value="Tscrpt_reg_IclR_C"/>
</dbReference>
<proteinExistence type="predicted"/>
<accession>A0A4R6U8N0</accession>
<evidence type="ECO:0000313" key="9">
    <source>
        <dbReference type="Proteomes" id="UP000295632"/>
    </source>
</evidence>
<dbReference type="GO" id="GO:0003677">
    <property type="term" value="F:DNA binding"/>
    <property type="evidence" value="ECO:0007669"/>
    <property type="project" value="UniProtKB-KW"/>
</dbReference>
<keyword evidence="1" id="KW-0805">Transcription regulation</keyword>
<feature type="domain" description="IclR-ED" evidence="7">
    <location>
        <begin position="67"/>
        <end position="251"/>
    </location>
</feature>
<evidence type="ECO:0000256" key="2">
    <source>
        <dbReference type="ARBA" id="ARBA00023125"/>
    </source>
</evidence>
<dbReference type="Pfam" id="PF09339">
    <property type="entry name" value="HTH_IclR"/>
    <property type="match status" value="1"/>
</dbReference>
<evidence type="ECO:0000259" key="6">
    <source>
        <dbReference type="PROSITE" id="PS51077"/>
    </source>
</evidence>
<evidence type="ECO:0000313" key="8">
    <source>
        <dbReference type="EMBL" id="TDQ42940.1"/>
    </source>
</evidence>
<comment type="caution">
    <text evidence="8">The sequence shown here is derived from an EMBL/GenBank/DDBJ whole genome shotgun (WGS) entry which is preliminary data.</text>
</comment>
<dbReference type="PANTHER" id="PTHR30136:SF24">
    <property type="entry name" value="HTH-TYPE TRANSCRIPTIONAL REPRESSOR ALLR"/>
    <property type="match status" value="1"/>
</dbReference>
<protein>
    <recommendedName>
        <fullName evidence="5">Glycerol operon regulatory protein</fullName>
    </recommendedName>
</protein>
<dbReference type="PANTHER" id="PTHR30136">
    <property type="entry name" value="HELIX-TURN-HELIX TRANSCRIPTIONAL REGULATOR, ICLR FAMILY"/>
    <property type="match status" value="1"/>
</dbReference>
<dbReference type="InterPro" id="IPR036390">
    <property type="entry name" value="WH_DNA-bd_sf"/>
</dbReference>
<evidence type="ECO:0000256" key="4">
    <source>
        <dbReference type="ARBA" id="ARBA00058938"/>
    </source>
</evidence>
<dbReference type="PROSITE" id="PS51077">
    <property type="entry name" value="HTH_ICLR"/>
    <property type="match status" value="1"/>
</dbReference>
<dbReference type="SUPFAM" id="SSF46785">
    <property type="entry name" value="Winged helix' DNA-binding domain"/>
    <property type="match status" value="1"/>
</dbReference>
<dbReference type="OrthoDB" id="9778379at2"/>
<keyword evidence="3" id="KW-0804">Transcription</keyword>
<reference evidence="8 9" key="1">
    <citation type="submission" date="2019-03" db="EMBL/GenBank/DDBJ databases">
        <title>Genomic Encyclopedia of Type Strains, Phase IV (KMG-IV): sequencing the most valuable type-strain genomes for metagenomic binning, comparative biology and taxonomic classification.</title>
        <authorList>
            <person name="Goeker M."/>
        </authorList>
    </citation>
    <scope>NUCLEOTIDE SEQUENCE [LARGE SCALE GENOMIC DNA]</scope>
    <source>
        <strain evidence="8 9">DSM 28697</strain>
    </source>
</reference>
<dbReference type="RefSeq" id="WP_133578759.1">
    <property type="nucleotide sequence ID" value="NZ_SNYJ01000001.1"/>
</dbReference>
<dbReference type="GO" id="GO:0045892">
    <property type="term" value="P:negative regulation of DNA-templated transcription"/>
    <property type="evidence" value="ECO:0007669"/>
    <property type="project" value="TreeGrafter"/>
</dbReference>
<gene>
    <name evidence="8" type="ORF">EV213_101370</name>
</gene>
<dbReference type="AlphaFoldDB" id="A0A4R6U8N0"/>
<dbReference type="Proteomes" id="UP000295632">
    <property type="component" value="Unassembled WGS sequence"/>
</dbReference>
<comment type="function">
    <text evidence="4">May be an activator protein for the gylABX operon.</text>
</comment>
<dbReference type="SMART" id="SM00346">
    <property type="entry name" value="HTH_ICLR"/>
    <property type="match status" value="1"/>
</dbReference>
<evidence type="ECO:0000256" key="3">
    <source>
        <dbReference type="ARBA" id="ARBA00023163"/>
    </source>
</evidence>
<name>A0A4R6U8N0_9BACI</name>
<keyword evidence="2" id="KW-0238">DNA-binding</keyword>
<evidence type="ECO:0000259" key="7">
    <source>
        <dbReference type="PROSITE" id="PS51078"/>
    </source>
</evidence>
<dbReference type="Gene3D" id="3.30.450.40">
    <property type="match status" value="1"/>
</dbReference>